<feature type="region of interest" description="Disordered" evidence="1">
    <location>
        <begin position="1"/>
        <end position="23"/>
    </location>
</feature>
<comment type="caution">
    <text evidence="3">The sequence shown here is derived from an EMBL/GenBank/DDBJ whole genome shotgun (WGS) entry which is preliminary data.</text>
</comment>
<dbReference type="PANTHER" id="PTHR13199:SF23">
    <property type="entry name" value="MEIOSIS CHROMOSOME SEGREGATION FAMILY PROTEIN"/>
    <property type="match status" value="1"/>
</dbReference>
<evidence type="ECO:0000313" key="4">
    <source>
        <dbReference type="Proteomes" id="UP000306102"/>
    </source>
</evidence>
<organism evidence="3 4">
    <name type="scientific">Camellia sinensis var. sinensis</name>
    <name type="common">China tea</name>
    <dbReference type="NCBI Taxonomy" id="542762"/>
    <lineage>
        <taxon>Eukaryota</taxon>
        <taxon>Viridiplantae</taxon>
        <taxon>Streptophyta</taxon>
        <taxon>Embryophyta</taxon>
        <taxon>Tracheophyta</taxon>
        <taxon>Spermatophyta</taxon>
        <taxon>Magnoliopsida</taxon>
        <taxon>eudicotyledons</taxon>
        <taxon>Gunneridae</taxon>
        <taxon>Pentapetalae</taxon>
        <taxon>asterids</taxon>
        <taxon>Ericales</taxon>
        <taxon>Theaceae</taxon>
        <taxon>Camellia</taxon>
    </lineage>
</organism>
<evidence type="ECO:0000259" key="2">
    <source>
        <dbReference type="SMART" id="SM01177"/>
    </source>
</evidence>
<dbReference type="SMART" id="SM01177">
    <property type="entry name" value="DUF4210"/>
    <property type="match status" value="1"/>
</dbReference>
<dbReference type="Pfam" id="PF13915">
    <property type="entry name" value="DUF4210"/>
    <property type="match status" value="1"/>
</dbReference>
<feature type="region of interest" description="Disordered" evidence="1">
    <location>
        <begin position="537"/>
        <end position="582"/>
    </location>
</feature>
<dbReference type="Pfam" id="PF13889">
    <property type="entry name" value="Chromosome_seg"/>
    <property type="match status" value="1"/>
</dbReference>
<keyword evidence="4" id="KW-1185">Reference proteome</keyword>
<dbReference type="Proteomes" id="UP000306102">
    <property type="component" value="Unassembled WGS sequence"/>
</dbReference>
<protein>
    <recommendedName>
        <fullName evidence="2">Atos-like conserved domain-containing protein</fullName>
    </recommendedName>
</protein>
<dbReference type="InterPro" id="IPR033473">
    <property type="entry name" value="Atos-like_C"/>
</dbReference>
<dbReference type="InterPro" id="IPR025261">
    <property type="entry name" value="Atos-like_cons_dom"/>
</dbReference>
<feature type="compositionally biased region" description="Basic and acidic residues" evidence="1">
    <location>
        <begin position="565"/>
        <end position="580"/>
    </location>
</feature>
<accession>A0A4S4EXK8</accession>
<feature type="domain" description="Atos-like conserved" evidence="2">
    <location>
        <begin position="405"/>
        <end position="464"/>
    </location>
</feature>
<dbReference type="InterPro" id="IPR051506">
    <property type="entry name" value="ATOS_Transcription_Regulators"/>
</dbReference>
<dbReference type="EMBL" id="SDRB02001542">
    <property type="protein sequence ID" value="THG21156.1"/>
    <property type="molecule type" value="Genomic_DNA"/>
</dbReference>
<dbReference type="PANTHER" id="PTHR13199">
    <property type="entry name" value="GH03947P"/>
    <property type="match status" value="1"/>
</dbReference>
<dbReference type="AlphaFoldDB" id="A0A4S4EXK8"/>
<evidence type="ECO:0000313" key="3">
    <source>
        <dbReference type="EMBL" id="THG21156.1"/>
    </source>
</evidence>
<evidence type="ECO:0000256" key="1">
    <source>
        <dbReference type="SAM" id="MobiDB-lite"/>
    </source>
</evidence>
<reference evidence="3 4" key="1">
    <citation type="journal article" date="2018" name="Proc. Natl. Acad. Sci. U.S.A.">
        <title>Draft genome sequence of Camellia sinensis var. sinensis provides insights into the evolution of the tea genome and tea quality.</title>
        <authorList>
            <person name="Wei C."/>
            <person name="Yang H."/>
            <person name="Wang S."/>
            <person name="Zhao J."/>
            <person name="Liu C."/>
            <person name="Gao L."/>
            <person name="Xia E."/>
            <person name="Lu Y."/>
            <person name="Tai Y."/>
            <person name="She G."/>
            <person name="Sun J."/>
            <person name="Cao H."/>
            <person name="Tong W."/>
            <person name="Gao Q."/>
            <person name="Li Y."/>
            <person name="Deng W."/>
            <person name="Jiang X."/>
            <person name="Wang W."/>
            <person name="Chen Q."/>
            <person name="Zhang S."/>
            <person name="Li H."/>
            <person name="Wu J."/>
            <person name="Wang P."/>
            <person name="Li P."/>
            <person name="Shi C."/>
            <person name="Zheng F."/>
            <person name="Jian J."/>
            <person name="Huang B."/>
            <person name="Shan D."/>
            <person name="Shi M."/>
            <person name="Fang C."/>
            <person name="Yue Y."/>
            <person name="Li F."/>
            <person name="Li D."/>
            <person name="Wei S."/>
            <person name="Han B."/>
            <person name="Jiang C."/>
            <person name="Yin Y."/>
            <person name="Xia T."/>
            <person name="Zhang Z."/>
            <person name="Bennetzen J.L."/>
            <person name="Zhao S."/>
            <person name="Wan X."/>
        </authorList>
    </citation>
    <scope>NUCLEOTIDE SEQUENCE [LARGE SCALE GENOMIC DNA]</scope>
    <source>
        <strain evidence="4">cv. Shuchazao</strain>
        <tissue evidence="3">Leaf</tissue>
    </source>
</reference>
<gene>
    <name evidence="3" type="ORF">TEA_009524</name>
</gene>
<name>A0A4S4EXK8_CAMSN</name>
<sequence>MGLPQVSSSESAEEATESLRTSVHSPPRFFNVSTCDLDGMHVGSISRTVGDSLCSSLGDFQETTSLEQSKLSDDSFMCKGAMDVGSNVQELKIGSMDELGLTPNTGQNIQCPASRIMGFECGRKNYFFDELSEVSDDHVHSSSVVGITLNETESSGSLVKKRLLSPLSSMLSADQLGVDPLDISCRNFQVNSPGSCRAPAAQDYKKANTGSRNHLTNQIWSVCNCSERKDMLYDYGRPDSIFFTDGPLVEDKEVLPYTCLSSPGQDPFKNLIKVRTQTGVISISPEKVMSSPLSLSPLGPKFSETMKAARGCSNVRKEIGGDYLTFKKVARSLDKNISGIIFAPEEDNFSRASKPFENIDLLQKESHSSSLESNSGKSWPLSHDSIPHCMKLGRSLRGLPVRRSLVGSFEESLLSGRLSSGKFSQRIDGFLAVLSITGGSFSPKSQKLPFGVTSVDGDNFLLYYASIDLGRTPLNNYRFQNLKRDLSNDDSQGAKSRLRIPVKGRIQLVLSNPEKTPLHSFFCDYDLSDMPAGTKKVTLAGSGPTSTRVTGEHRNFDTNYNDKVTPLERSHPDQSIKESEGSNLIGPMGITNFLEEHYHIGNIGFPSLIDQNECDNTLCHGTGHRDFSWPDLCHEAKDKSEHACSKVNENAASGGTLRYALHVRFLCPFSKRSVISVRRCKSDPPSVPQKTKLDADRKRRFYLYNDMRVVFPQRHSDADEGKVGAAADESRAGSVCAGASAAAVCARQVAIAAVRGDASAVCPKGATLLLCERCGCCYRRVAIAAVRGDAAAVCPKGAMLLLCERCGCSYSVWYYRVARCVKVNLVPPNQPYYCPSMDAIEDSMYVPVSENRPYYLPCMDATQDSIYVPAPVSTIGDDIESTSHTQAGMVNNISSQSSIVPSNFVDLNIDRDPNVPFFF</sequence>
<proteinExistence type="predicted"/>